<keyword evidence="4" id="KW-0539">Nucleus</keyword>
<dbReference type="EMBL" id="KN847380">
    <property type="protein sequence ID" value="KIW36032.1"/>
    <property type="molecule type" value="Genomic_DNA"/>
</dbReference>
<keyword evidence="2" id="KW-0238">DNA-binding</keyword>
<evidence type="ECO:0000259" key="5">
    <source>
        <dbReference type="PROSITE" id="PS50048"/>
    </source>
</evidence>
<dbReference type="Pfam" id="PF00172">
    <property type="entry name" value="Zn_clus"/>
    <property type="match status" value="1"/>
</dbReference>
<name>A0A0D2BEY0_9EURO</name>
<evidence type="ECO:0000313" key="7">
    <source>
        <dbReference type="Proteomes" id="UP000053342"/>
    </source>
</evidence>
<sequence>MKPTDNNSGKSRACDGCRLRKVKCHGIPTCTQCTHLNLRCTFTNSVARRTPTIRGTLIAQLRSNRSKDIAVKTPLTQPATRTVAFFFNLLPQFSEFVYPLNPIISPQEMRQAIQTMDSDKEDEALVYAFAAMTINRTRSSWTLHGEVAILITDLIRCSMRAYRAVDFEAANLQTDTLGPLAVTIKRILTCIFLSVCLATLGQLDRSFAILREGITMLQTVDFQRHISHDPSEVAKWQRLYWEVYIRKTLGNVPSILRHSPYSSMRSPCG</sequence>
<dbReference type="GO" id="GO:0008270">
    <property type="term" value="F:zinc ion binding"/>
    <property type="evidence" value="ECO:0007669"/>
    <property type="project" value="InterPro"/>
</dbReference>
<dbReference type="InterPro" id="IPR036864">
    <property type="entry name" value="Zn2-C6_fun-type_DNA-bd_sf"/>
</dbReference>
<dbReference type="SMART" id="SM00066">
    <property type="entry name" value="GAL4"/>
    <property type="match status" value="1"/>
</dbReference>
<dbReference type="PROSITE" id="PS00463">
    <property type="entry name" value="ZN2_CY6_FUNGAL_1"/>
    <property type="match status" value="1"/>
</dbReference>
<protein>
    <recommendedName>
        <fullName evidence="5">Zn(2)-C6 fungal-type domain-containing protein</fullName>
    </recommendedName>
</protein>
<dbReference type="STRING" id="215243.A0A0D2BEY0"/>
<dbReference type="SUPFAM" id="SSF57701">
    <property type="entry name" value="Zn2/Cys6 DNA-binding domain"/>
    <property type="match status" value="1"/>
</dbReference>
<keyword evidence="7" id="KW-1185">Reference proteome</keyword>
<dbReference type="GO" id="GO:0000981">
    <property type="term" value="F:DNA-binding transcription factor activity, RNA polymerase II-specific"/>
    <property type="evidence" value="ECO:0007669"/>
    <property type="project" value="InterPro"/>
</dbReference>
<dbReference type="CDD" id="cd12148">
    <property type="entry name" value="fungal_TF_MHR"/>
    <property type="match status" value="1"/>
</dbReference>
<reference evidence="6 7" key="1">
    <citation type="submission" date="2015-01" db="EMBL/GenBank/DDBJ databases">
        <title>The Genome Sequence of Exophiala oligosperma CBS72588.</title>
        <authorList>
            <consortium name="The Broad Institute Genomics Platform"/>
            <person name="Cuomo C."/>
            <person name="de Hoog S."/>
            <person name="Gorbushina A."/>
            <person name="Stielow B."/>
            <person name="Teixiera M."/>
            <person name="Abouelleil A."/>
            <person name="Chapman S.B."/>
            <person name="Priest M."/>
            <person name="Young S.K."/>
            <person name="Wortman J."/>
            <person name="Nusbaum C."/>
            <person name="Birren B."/>
        </authorList>
    </citation>
    <scope>NUCLEOTIDE SEQUENCE [LARGE SCALE GENOMIC DNA]</scope>
    <source>
        <strain evidence="6 7">CBS 72588</strain>
    </source>
</reference>
<accession>A0A0D2BEY0</accession>
<dbReference type="InterPro" id="IPR001138">
    <property type="entry name" value="Zn2Cys6_DnaBD"/>
</dbReference>
<dbReference type="PROSITE" id="PS50048">
    <property type="entry name" value="ZN2_CY6_FUNGAL_2"/>
    <property type="match status" value="1"/>
</dbReference>
<dbReference type="InterPro" id="IPR050797">
    <property type="entry name" value="Carb_Metab_Trans_Reg"/>
</dbReference>
<dbReference type="AlphaFoldDB" id="A0A0D2BEY0"/>
<dbReference type="GO" id="GO:0003677">
    <property type="term" value="F:DNA binding"/>
    <property type="evidence" value="ECO:0007669"/>
    <property type="project" value="UniProtKB-KW"/>
</dbReference>
<keyword evidence="3" id="KW-0804">Transcription</keyword>
<evidence type="ECO:0000256" key="2">
    <source>
        <dbReference type="ARBA" id="ARBA00023125"/>
    </source>
</evidence>
<dbReference type="PANTHER" id="PTHR31668:SF24">
    <property type="entry name" value="TRANSCRIPTION FACTOR, PUTATIVE-RELATED"/>
    <property type="match status" value="1"/>
</dbReference>
<dbReference type="CDD" id="cd00067">
    <property type="entry name" value="GAL4"/>
    <property type="match status" value="1"/>
</dbReference>
<proteinExistence type="predicted"/>
<evidence type="ECO:0000313" key="6">
    <source>
        <dbReference type="EMBL" id="KIW36032.1"/>
    </source>
</evidence>
<dbReference type="RefSeq" id="XP_016256248.1">
    <property type="nucleotide sequence ID" value="XM_016413375.1"/>
</dbReference>
<dbReference type="GeneID" id="27363739"/>
<evidence type="ECO:0000256" key="4">
    <source>
        <dbReference type="ARBA" id="ARBA00023242"/>
    </source>
</evidence>
<feature type="domain" description="Zn(2)-C6 fungal-type" evidence="5">
    <location>
        <begin position="13"/>
        <end position="42"/>
    </location>
</feature>
<dbReference type="Gene3D" id="4.10.240.10">
    <property type="entry name" value="Zn(2)-C6 fungal-type DNA-binding domain"/>
    <property type="match status" value="1"/>
</dbReference>
<dbReference type="Proteomes" id="UP000053342">
    <property type="component" value="Unassembled WGS sequence"/>
</dbReference>
<dbReference type="HOGENOM" id="CLU_1034516_0_0_1"/>
<evidence type="ECO:0000256" key="3">
    <source>
        <dbReference type="ARBA" id="ARBA00023163"/>
    </source>
</evidence>
<gene>
    <name evidence="6" type="ORF">PV06_11665</name>
</gene>
<keyword evidence="1" id="KW-0805">Transcription regulation</keyword>
<organism evidence="6 7">
    <name type="scientific">Exophiala oligosperma</name>
    <dbReference type="NCBI Taxonomy" id="215243"/>
    <lineage>
        <taxon>Eukaryota</taxon>
        <taxon>Fungi</taxon>
        <taxon>Dikarya</taxon>
        <taxon>Ascomycota</taxon>
        <taxon>Pezizomycotina</taxon>
        <taxon>Eurotiomycetes</taxon>
        <taxon>Chaetothyriomycetidae</taxon>
        <taxon>Chaetothyriales</taxon>
        <taxon>Herpotrichiellaceae</taxon>
        <taxon>Exophiala</taxon>
    </lineage>
</organism>
<evidence type="ECO:0000256" key="1">
    <source>
        <dbReference type="ARBA" id="ARBA00023015"/>
    </source>
</evidence>
<dbReference type="VEuPathDB" id="FungiDB:PV06_11665"/>
<dbReference type="PANTHER" id="PTHR31668">
    <property type="entry name" value="GLUCOSE TRANSPORT TRANSCRIPTION REGULATOR RGT1-RELATED-RELATED"/>
    <property type="match status" value="1"/>
</dbReference>